<keyword evidence="4 5" id="KW-0472">Membrane</keyword>
<feature type="transmembrane region" description="Helical" evidence="5">
    <location>
        <begin position="27"/>
        <end position="49"/>
    </location>
</feature>
<gene>
    <name evidence="7" type="ORF">EDC22_11113</name>
</gene>
<feature type="transmembrane region" description="Helical" evidence="5">
    <location>
        <begin position="258"/>
        <end position="284"/>
    </location>
</feature>
<dbReference type="GO" id="GO:0055085">
    <property type="term" value="P:transmembrane transport"/>
    <property type="evidence" value="ECO:0007669"/>
    <property type="project" value="InterPro"/>
</dbReference>
<proteinExistence type="inferred from homology"/>
<dbReference type="Gene3D" id="1.10.3720.10">
    <property type="entry name" value="MetI-like"/>
    <property type="match status" value="2"/>
</dbReference>
<feature type="transmembrane region" description="Helical" evidence="5">
    <location>
        <begin position="305"/>
        <end position="330"/>
    </location>
</feature>
<evidence type="ECO:0000256" key="2">
    <source>
        <dbReference type="ARBA" id="ARBA00022692"/>
    </source>
</evidence>
<feature type="transmembrane region" description="Helical" evidence="5">
    <location>
        <begin position="222"/>
        <end position="243"/>
    </location>
</feature>
<sequence length="675" mass="73568">MVDAALPAATVASPELRVRPQLGRDDWIMRAFLAVIAVYLTVALALPLATMVSKSFEVRTFPYDSIHIARLAEDGSEEVRTLGDWAADAGFAEAVAQAGRSSAIPAVRLFPGWDSPDSTVVAYRVLNRSGEAGTAEFDRKQLPLDEWVEIPRDQIRSVVFRAGTARSVANYVRYVTTPALFNSVGNSLLVAILTTAFTVTLAFGFAYALTRTQMPFKGAFKTIGLVPILVPSLLPGIGLVYLFGNQGLLRDMLMGQSIYGPIGIVMASVFFTFPHALIIITVALSISDARLYEAATVLRAPAHRVFWTVTLPGARYGLISAAFVVFTLTITDFGVPKVIGGQYNVLAVDIYKQVVGQQNFEMGAVVSIVLLIPAVLAFVVDRFATRRQVALLSSRAVPYMPKPNARLDWTMFGYCAVVSALILGILATCQFAALVTFWPYNLELTLRHYNFDLADGGGWKSYRNSLTLALWTAFVGTGVIFLCAYVVERVRAFDSGRAAVQFLAMMPMAIPGMVLGLSYIFFFNSPANPLNVIYGTMAILVISTITHFYTVAHLTAVTALKQMDPEFESVSASLKQPVTRVFARVTIPVCTPAILDIWIYLFVNAMTTVSAVVFLYSPLTTLASVAVLNMDDAGQLPAAAAMGMMIFYTNLVMRVVHLGVGRLVQRRTQAWRIGS</sequence>
<comment type="subcellular location">
    <subcellularLocation>
        <location evidence="1 5">Cell membrane</location>
        <topology evidence="1 5">Multi-pass membrane protein</topology>
    </subcellularLocation>
</comment>
<dbReference type="EMBL" id="SMAK01000011">
    <property type="protein sequence ID" value="TCT06430.1"/>
    <property type="molecule type" value="Genomic_DNA"/>
</dbReference>
<dbReference type="InterPro" id="IPR035906">
    <property type="entry name" value="MetI-like_sf"/>
</dbReference>
<organism evidence="7 8">
    <name type="scientific">Tepidamorphus gemmatus</name>
    <dbReference type="NCBI Taxonomy" id="747076"/>
    <lineage>
        <taxon>Bacteria</taxon>
        <taxon>Pseudomonadati</taxon>
        <taxon>Pseudomonadota</taxon>
        <taxon>Alphaproteobacteria</taxon>
        <taxon>Hyphomicrobiales</taxon>
        <taxon>Tepidamorphaceae</taxon>
        <taxon>Tepidamorphus</taxon>
    </lineage>
</organism>
<dbReference type="NCBIfam" id="TIGR03262">
    <property type="entry name" value="PhnU2"/>
    <property type="match status" value="1"/>
</dbReference>
<evidence type="ECO:0000256" key="4">
    <source>
        <dbReference type="ARBA" id="ARBA00023136"/>
    </source>
</evidence>
<dbReference type="CDD" id="cd06261">
    <property type="entry name" value="TM_PBP2"/>
    <property type="match status" value="2"/>
</dbReference>
<feature type="transmembrane region" description="Helical" evidence="5">
    <location>
        <begin position="636"/>
        <end position="656"/>
    </location>
</feature>
<keyword evidence="3 5" id="KW-1133">Transmembrane helix</keyword>
<evidence type="ECO:0000313" key="8">
    <source>
        <dbReference type="Proteomes" id="UP000295678"/>
    </source>
</evidence>
<evidence type="ECO:0000256" key="3">
    <source>
        <dbReference type="ARBA" id="ARBA00022989"/>
    </source>
</evidence>
<name>A0A4R3M099_9HYPH</name>
<feature type="domain" description="ABC transmembrane type-1" evidence="6">
    <location>
        <begin position="184"/>
        <end position="381"/>
    </location>
</feature>
<reference evidence="7 8" key="1">
    <citation type="submission" date="2019-03" db="EMBL/GenBank/DDBJ databases">
        <title>Genomic Encyclopedia of Type Strains, Phase IV (KMG-IV): sequencing the most valuable type-strain genomes for metagenomic binning, comparative biology and taxonomic classification.</title>
        <authorList>
            <person name="Goeker M."/>
        </authorList>
    </citation>
    <scope>NUCLEOTIDE SEQUENCE [LARGE SCALE GENOMIC DNA]</scope>
    <source>
        <strain evidence="7 8">DSM 19345</strain>
    </source>
</reference>
<feature type="transmembrane region" description="Helical" evidence="5">
    <location>
        <begin position="533"/>
        <end position="560"/>
    </location>
</feature>
<feature type="transmembrane region" description="Helical" evidence="5">
    <location>
        <begin position="411"/>
        <end position="438"/>
    </location>
</feature>
<evidence type="ECO:0000259" key="6">
    <source>
        <dbReference type="PROSITE" id="PS50928"/>
    </source>
</evidence>
<dbReference type="PROSITE" id="PS50928">
    <property type="entry name" value="ABC_TM1"/>
    <property type="match status" value="2"/>
</dbReference>
<keyword evidence="2 5" id="KW-0812">Transmembrane</keyword>
<dbReference type="PANTHER" id="PTHR43496:SF1">
    <property type="entry name" value="POLYGALACTURONAN_RHAMNOGALACTURONAN TRANSPORT SYSTEM PERMEASE PROTEIN YTEP"/>
    <property type="match status" value="1"/>
</dbReference>
<dbReference type="Pfam" id="PF00528">
    <property type="entry name" value="BPD_transp_1"/>
    <property type="match status" value="1"/>
</dbReference>
<feature type="transmembrane region" description="Helical" evidence="5">
    <location>
        <begin position="499"/>
        <end position="521"/>
    </location>
</feature>
<evidence type="ECO:0000256" key="5">
    <source>
        <dbReference type="RuleBase" id="RU363032"/>
    </source>
</evidence>
<comment type="similarity">
    <text evidence="5">Belongs to the binding-protein-dependent transport system permease family.</text>
</comment>
<dbReference type="GO" id="GO:0005886">
    <property type="term" value="C:plasma membrane"/>
    <property type="evidence" value="ECO:0007669"/>
    <property type="project" value="UniProtKB-SubCell"/>
</dbReference>
<dbReference type="InterPro" id="IPR017664">
    <property type="entry name" value="AminoethylPonate_ABC_perm-1"/>
</dbReference>
<feature type="domain" description="ABC transmembrane type-1" evidence="6">
    <location>
        <begin position="462"/>
        <end position="657"/>
    </location>
</feature>
<protein>
    <submittedName>
        <fullName evidence="7">Iron(III) transport system permease protein</fullName>
    </submittedName>
</protein>
<comment type="caution">
    <text evidence="7">The sequence shown here is derived from an EMBL/GenBank/DDBJ whole genome shotgun (WGS) entry which is preliminary data.</text>
</comment>
<evidence type="ECO:0000256" key="1">
    <source>
        <dbReference type="ARBA" id="ARBA00004651"/>
    </source>
</evidence>
<keyword evidence="8" id="KW-1185">Reference proteome</keyword>
<evidence type="ECO:0000313" key="7">
    <source>
        <dbReference type="EMBL" id="TCT06430.1"/>
    </source>
</evidence>
<feature type="transmembrane region" description="Helical" evidence="5">
    <location>
        <begin position="188"/>
        <end position="210"/>
    </location>
</feature>
<feature type="transmembrane region" description="Helical" evidence="5">
    <location>
        <begin position="362"/>
        <end position="380"/>
    </location>
</feature>
<accession>A0A4R3M099</accession>
<dbReference type="SUPFAM" id="SSF161098">
    <property type="entry name" value="MetI-like"/>
    <property type="match status" value="2"/>
</dbReference>
<dbReference type="InterPro" id="IPR000515">
    <property type="entry name" value="MetI-like"/>
</dbReference>
<dbReference type="Proteomes" id="UP000295678">
    <property type="component" value="Unassembled WGS sequence"/>
</dbReference>
<feature type="transmembrane region" description="Helical" evidence="5">
    <location>
        <begin position="468"/>
        <end position="487"/>
    </location>
</feature>
<dbReference type="PANTHER" id="PTHR43496">
    <property type="entry name" value="PROTEIN LPLB"/>
    <property type="match status" value="1"/>
</dbReference>
<keyword evidence="5" id="KW-0813">Transport</keyword>
<dbReference type="AlphaFoldDB" id="A0A4R3M099"/>